<dbReference type="GO" id="GO:0005856">
    <property type="term" value="C:cytoskeleton"/>
    <property type="evidence" value="ECO:0007669"/>
    <property type="project" value="UniProtKB-SubCell"/>
</dbReference>
<protein>
    <recommendedName>
        <fullName evidence="6">Profilin</fullName>
    </recommendedName>
</protein>
<evidence type="ECO:0000313" key="8">
    <source>
        <dbReference type="Proteomes" id="UP000703269"/>
    </source>
</evidence>
<dbReference type="InterPro" id="IPR005455">
    <property type="entry name" value="PFN_euk"/>
</dbReference>
<dbReference type="AlphaFoldDB" id="A0A9P3GMP9"/>
<evidence type="ECO:0000256" key="6">
    <source>
        <dbReference type="RuleBase" id="RU003909"/>
    </source>
</evidence>
<dbReference type="OrthoDB" id="421374at2759"/>
<sequence>MSWQVYVDQNLVGTGQVARAAILGQQGGIWARSAGFSLSADEQKAILTVHSNLDYTRVRGITLNGKKYDTVQIDKSSFLGKAGDNGCIIIRTKQAIIVALSIVPVHLVQAQAVVQDLADYLVSQGY</sequence>
<dbReference type="PANTHER" id="PTHR11604">
    <property type="entry name" value="PROFILIN"/>
    <property type="match status" value="1"/>
</dbReference>
<dbReference type="GO" id="GO:0005938">
    <property type="term" value="C:cell cortex"/>
    <property type="evidence" value="ECO:0007669"/>
    <property type="project" value="TreeGrafter"/>
</dbReference>
<comment type="subcellular location">
    <subcellularLocation>
        <location evidence="1">Cytoplasm</location>
        <location evidence="1">Cytoskeleton</location>
    </subcellularLocation>
</comment>
<dbReference type="SUPFAM" id="SSF55770">
    <property type="entry name" value="Profilin (actin-binding protein)"/>
    <property type="match status" value="1"/>
</dbReference>
<dbReference type="EMBL" id="BPQB01000084">
    <property type="protein sequence ID" value="GJE98237.1"/>
    <property type="molecule type" value="Genomic_DNA"/>
</dbReference>
<dbReference type="GO" id="GO:0003785">
    <property type="term" value="F:actin monomer binding"/>
    <property type="evidence" value="ECO:0007669"/>
    <property type="project" value="TreeGrafter"/>
</dbReference>
<evidence type="ECO:0000256" key="1">
    <source>
        <dbReference type="ARBA" id="ARBA00004245"/>
    </source>
</evidence>
<evidence type="ECO:0000256" key="5">
    <source>
        <dbReference type="ARBA" id="ARBA00023212"/>
    </source>
</evidence>
<name>A0A9P3GMP9_9APHY</name>
<comment type="caution">
    <text evidence="7">The sequence shown here is derived from an EMBL/GenBank/DDBJ whole genome shotgun (WGS) entry which is preliminary data.</text>
</comment>
<dbReference type="Pfam" id="PF00235">
    <property type="entry name" value="Profilin"/>
    <property type="match status" value="1"/>
</dbReference>
<accession>A0A9P3GMP9</accession>
<keyword evidence="5" id="KW-0206">Cytoskeleton</keyword>
<dbReference type="InterPro" id="IPR036140">
    <property type="entry name" value="PFN_sf"/>
</dbReference>
<organism evidence="7 8">
    <name type="scientific">Phanerochaete sordida</name>
    <dbReference type="NCBI Taxonomy" id="48140"/>
    <lineage>
        <taxon>Eukaryota</taxon>
        <taxon>Fungi</taxon>
        <taxon>Dikarya</taxon>
        <taxon>Basidiomycota</taxon>
        <taxon>Agaricomycotina</taxon>
        <taxon>Agaricomycetes</taxon>
        <taxon>Polyporales</taxon>
        <taxon>Phanerochaetaceae</taxon>
        <taxon>Phanerochaete</taxon>
    </lineage>
</organism>
<dbReference type="Proteomes" id="UP000703269">
    <property type="component" value="Unassembled WGS sequence"/>
</dbReference>
<gene>
    <name evidence="7" type="ORF">PsYK624_144630</name>
</gene>
<dbReference type="InterPro" id="IPR048278">
    <property type="entry name" value="PFN"/>
</dbReference>
<reference evidence="7 8" key="1">
    <citation type="submission" date="2021-08" db="EMBL/GenBank/DDBJ databases">
        <title>Draft Genome Sequence of Phanerochaete sordida strain YK-624.</title>
        <authorList>
            <person name="Mori T."/>
            <person name="Dohra H."/>
            <person name="Suzuki T."/>
            <person name="Kawagishi H."/>
            <person name="Hirai H."/>
        </authorList>
    </citation>
    <scope>NUCLEOTIDE SEQUENCE [LARGE SCALE GENOMIC DNA]</scope>
    <source>
        <strain evidence="7 8">YK-624</strain>
    </source>
</reference>
<dbReference type="CDD" id="cd00148">
    <property type="entry name" value="PROF"/>
    <property type="match status" value="1"/>
</dbReference>
<evidence type="ECO:0000256" key="3">
    <source>
        <dbReference type="ARBA" id="ARBA00022490"/>
    </source>
</evidence>
<dbReference type="SMART" id="SM00392">
    <property type="entry name" value="PROF"/>
    <property type="match status" value="1"/>
</dbReference>
<dbReference type="PRINTS" id="PR01640">
    <property type="entry name" value="PROFILINPLNT"/>
</dbReference>
<evidence type="ECO:0000256" key="4">
    <source>
        <dbReference type="ARBA" id="ARBA00023203"/>
    </source>
</evidence>
<keyword evidence="8" id="KW-1185">Reference proteome</keyword>
<dbReference type="PANTHER" id="PTHR11604:SF0">
    <property type="entry name" value="PROFILIN"/>
    <property type="match status" value="1"/>
</dbReference>
<evidence type="ECO:0000313" key="7">
    <source>
        <dbReference type="EMBL" id="GJE98237.1"/>
    </source>
</evidence>
<evidence type="ECO:0000256" key="2">
    <source>
        <dbReference type="ARBA" id="ARBA00010058"/>
    </source>
</evidence>
<dbReference type="InterPro" id="IPR027310">
    <property type="entry name" value="Profilin_CS"/>
</dbReference>
<proteinExistence type="inferred from homology"/>
<dbReference type="Gene3D" id="3.30.450.30">
    <property type="entry name" value="Dynein light chain 2a, cytoplasmic"/>
    <property type="match status" value="1"/>
</dbReference>
<keyword evidence="4 6" id="KW-0009">Actin-binding</keyword>
<dbReference type="PROSITE" id="PS00414">
    <property type="entry name" value="PROFILIN"/>
    <property type="match status" value="1"/>
</dbReference>
<comment type="similarity">
    <text evidence="2 6">Belongs to the profilin family.</text>
</comment>
<keyword evidence="3" id="KW-0963">Cytoplasm</keyword>